<dbReference type="InterPro" id="IPR001753">
    <property type="entry name" value="Enoyl-CoA_hydra/iso"/>
</dbReference>
<reference evidence="2 3" key="1">
    <citation type="submission" date="2016-11" db="EMBL/GenBank/DDBJ databases">
        <authorList>
            <person name="Jaros S."/>
            <person name="Januszkiewicz K."/>
            <person name="Wedrychowicz H."/>
        </authorList>
    </citation>
    <scope>NUCLEOTIDE SEQUENCE [LARGE SCALE GENOMIC DNA]</scope>
    <source>
        <strain evidence="2 3">CGMCC 1.10190</strain>
    </source>
</reference>
<dbReference type="PANTHER" id="PTHR43149:SF1">
    <property type="entry name" value="DELTA(3,5)-DELTA(2,4)-DIENOYL-COA ISOMERASE, MITOCHONDRIAL"/>
    <property type="match status" value="1"/>
</dbReference>
<gene>
    <name evidence="2" type="ORF">SAMN04488135_106169</name>
</gene>
<dbReference type="GO" id="GO:0016853">
    <property type="term" value="F:isomerase activity"/>
    <property type="evidence" value="ECO:0007669"/>
    <property type="project" value="InterPro"/>
</dbReference>
<dbReference type="STRING" id="658167.SAMN04488135_106169"/>
<dbReference type="CDD" id="cd06558">
    <property type="entry name" value="crotonase-like"/>
    <property type="match status" value="1"/>
</dbReference>
<sequence length="260" mass="28190">MAELIIERSASIGRLLISNPDKYNAMTLDMWENFPAMLAALEQDSSVRAICIEGDGAKAFLSGSDISQFKAERSDSSAQARYNAAVDQAMLAPIRCSKPVLAKIRGICMGGGVGIAAACDIRICADNARFRIPVARLGIGYGVTPLQRLISLIGEQNACDVLFSARIFDGAEARALGFVAHCVELSRLDEFCEEWLSQVSENAPLSLKSIKRSMAELRKEKQDRDHAAMENGIAACFSSKDYKEGVAAFAEKRKPIFTGS</sequence>
<evidence type="ECO:0000313" key="2">
    <source>
        <dbReference type="EMBL" id="SHH95170.1"/>
    </source>
</evidence>
<dbReference type="PANTHER" id="PTHR43149">
    <property type="entry name" value="ENOYL-COA HYDRATASE"/>
    <property type="match status" value="1"/>
</dbReference>
<dbReference type="SUPFAM" id="SSF52096">
    <property type="entry name" value="ClpP/crotonase"/>
    <property type="match status" value="1"/>
</dbReference>
<dbReference type="EMBL" id="FQXE01000006">
    <property type="protein sequence ID" value="SHH95170.1"/>
    <property type="molecule type" value="Genomic_DNA"/>
</dbReference>
<comment type="similarity">
    <text evidence="1">Belongs to the enoyl-CoA hydratase/isomerase family.</text>
</comment>
<dbReference type="OrthoDB" id="9148881at2"/>
<proteinExistence type="inferred from homology"/>
<dbReference type="Pfam" id="PF00378">
    <property type="entry name" value="ECH_1"/>
    <property type="match status" value="1"/>
</dbReference>
<dbReference type="AlphaFoldDB" id="A0A1M5X5Q2"/>
<keyword evidence="3" id="KW-1185">Reference proteome</keyword>
<dbReference type="Proteomes" id="UP000184226">
    <property type="component" value="Unassembled WGS sequence"/>
</dbReference>
<name>A0A1M5X5Q2_9BURK</name>
<organism evidence="2 3">
    <name type="scientific">Pollutimonas bauzanensis</name>
    <dbReference type="NCBI Taxonomy" id="658167"/>
    <lineage>
        <taxon>Bacteria</taxon>
        <taxon>Pseudomonadati</taxon>
        <taxon>Pseudomonadota</taxon>
        <taxon>Betaproteobacteria</taxon>
        <taxon>Burkholderiales</taxon>
        <taxon>Alcaligenaceae</taxon>
        <taxon>Pollutimonas</taxon>
    </lineage>
</organism>
<evidence type="ECO:0000313" key="3">
    <source>
        <dbReference type="Proteomes" id="UP000184226"/>
    </source>
</evidence>
<accession>A0A1M5X5Q2</accession>
<dbReference type="InterPro" id="IPR029045">
    <property type="entry name" value="ClpP/crotonase-like_dom_sf"/>
</dbReference>
<dbReference type="NCBIfam" id="NF004781">
    <property type="entry name" value="PRK06127.1"/>
    <property type="match status" value="1"/>
</dbReference>
<dbReference type="Gene3D" id="3.90.226.10">
    <property type="entry name" value="2-enoyl-CoA Hydratase, Chain A, domain 1"/>
    <property type="match status" value="1"/>
</dbReference>
<dbReference type="InterPro" id="IPR045002">
    <property type="entry name" value="Ech1-like"/>
</dbReference>
<protein>
    <submittedName>
        <fullName evidence="2">Enoyl-CoA hydratase/carnithine racemase</fullName>
    </submittedName>
</protein>
<evidence type="ECO:0000256" key="1">
    <source>
        <dbReference type="ARBA" id="ARBA00005254"/>
    </source>
</evidence>
<dbReference type="RefSeq" id="WP_073103657.1">
    <property type="nucleotide sequence ID" value="NZ_FQXE01000006.1"/>
</dbReference>